<dbReference type="Proteomes" id="UP000076871">
    <property type="component" value="Unassembled WGS sequence"/>
</dbReference>
<dbReference type="EMBL" id="KV427622">
    <property type="protein sequence ID" value="KZT06785.1"/>
    <property type="molecule type" value="Genomic_DNA"/>
</dbReference>
<dbReference type="SUPFAM" id="SSF51011">
    <property type="entry name" value="Glycosyl hydrolase domain"/>
    <property type="match status" value="1"/>
</dbReference>
<evidence type="ECO:0000259" key="10">
    <source>
        <dbReference type="Pfam" id="PF17801"/>
    </source>
</evidence>
<evidence type="ECO:0000256" key="1">
    <source>
        <dbReference type="ARBA" id="ARBA00001255"/>
    </source>
</evidence>
<keyword evidence="4 9" id="KW-0732">Signal</keyword>
<reference evidence="11 12" key="1">
    <citation type="journal article" date="2016" name="Mol. Biol. Evol.">
        <title>Comparative Genomics of Early-Diverging Mushroom-Forming Fungi Provides Insights into the Origins of Lignocellulose Decay Capabilities.</title>
        <authorList>
            <person name="Nagy L.G."/>
            <person name="Riley R."/>
            <person name="Tritt A."/>
            <person name="Adam C."/>
            <person name="Daum C."/>
            <person name="Floudas D."/>
            <person name="Sun H."/>
            <person name="Yadav J.S."/>
            <person name="Pangilinan J."/>
            <person name="Larsson K.H."/>
            <person name="Matsuura K."/>
            <person name="Barry K."/>
            <person name="Labutti K."/>
            <person name="Kuo R."/>
            <person name="Ohm R.A."/>
            <person name="Bhattacharya S.S."/>
            <person name="Shirouzu T."/>
            <person name="Yoshinaga Y."/>
            <person name="Martin F.M."/>
            <person name="Grigoriev I.V."/>
            <person name="Hibbett D.S."/>
        </authorList>
    </citation>
    <scope>NUCLEOTIDE SEQUENCE [LARGE SCALE GENOMIC DNA]</scope>
    <source>
        <strain evidence="11 12">93-53</strain>
    </source>
</reference>
<protein>
    <recommendedName>
        <fullName evidence="3 8">Alpha-galactosidase</fullName>
        <ecNumber evidence="3 8">3.2.1.22</ecNumber>
    </recommendedName>
    <alternativeName>
        <fullName evidence="8">Melibiase</fullName>
    </alternativeName>
</protein>
<keyword evidence="5 8" id="KW-0378">Hydrolase</keyword>
<dbReference type="PRINTS" id="PR00740">
    <property type="entry name" value="GLHYDRLASE27"/>
</dbReference>
<dbReference type="Pfam" id="PF17801">
    <property type="entry name" value="Melibiase_C"/>
    <property type="match status" value="1"/>
</dbReference>
<keyword evidence="6 8" id="KW-1015">Disulfide bond</keyword>
<proteinExistence type="inferred from homology"/>
<evidence type="ECO:0000256" key="3">
    <source>
        <dbReference type="ARBA" id="ARBA00012755"/>
    </source>
</evidence>
<dbReference type="Pfam" id="PF16499">
    <property type="entry name" value="Melibiase_2"/>
    <property type="match status" value="1"/>
</dbReference>
<keyword evidence="7 8" id="KW-0326">Glycosidase</keyword>
<organism evidence="11 12">
    <name type="scientific">Laetiporus sulphureus 93-53</name>
    <dbReference type="NCBI Taxonomy" id="1314785"/>
    <lineage>
        <taxon>Eukaryota</taxon>
        <taxon>Fungi</taxon>
        <taxon>Dikarya</taxon>
        <taxon>Basidiomycota</taxon>
        <taxon>Agaricomycotina</taxon>
        <taxon>Agaricomycetes</taxon>
        <taxon>Polyporales</taxon>
        <taxon>Laetiporus</taxon>
    </lineage>
</organism>
<dbReference type="InterPro" id="IPR041233">
    <property type="entry name" value="Melibiase_C"/>
</dbReference>
<dbReference type="AlphaFoldDB" id="A0A165ED95"/>
<dbReference type="PANTHER" id="PTHR11452:SF75">
    <property type="entry name" value="ALPHA-GALACTOSIDASE MEL1"/>
    <property type="match status" value="1"/>
</dbReference>
<dbReference type="InterPro" id="IPR013785">
    <property type="entry name" value="Aldolase_TIM"/>
</dbReference>
<dbReference type="InterPro" id="IPR000111">
    <property type="entry name" value="Glyco_hydro_27/36_CS"/>
</dbReference>
<name>A0A165ED95_9APHY</name>
<accession>A0A165ED95</accession>
<evidence type="ECO:0000256" key="9">
    <source>
        <dbReference type="SAM" id="SignalP"/>
    </source>
</evidence>
<dbReference type="GeneID" id="63829552"/>
<evidence type="ECO:0000313" key="12">
    <source>
        <dbReference type="Proteomes" id="UP000076871"/>
    </source>
</evidence>
<evidence type="ECO:0000256" key="5">
    <source>
        <dbReference type="ARBA" id="ARBA00022801"/>
    </source>
</evidence>
<comment type="similarity">
    <text evidence="2 8">Belongs to the glycosyl hydrolase 27 family.</text>
</comment>
<dbReference type="FunFam" id="3.20.20.70:FF:000202">
    <property type="entry name" value="Alpha-galactosidase"/>
    <property type="match status" value="1"/>
</dbReference>
<dbReference type="Gene3D" id="2.60.40.1180">
    <property type="entry name" value="Golgi alpha-mannosidase II"/>
    <property type="match status" value="1"/>
</dbReference>
<evidence type="ECO:0000256" key="7">
    <source>
        <dbReference type="ARBA" id="ARBA00023295"/>
    </source>
</evidence>
<dbReference type="GO" id="GO:0004557">
    <property type="term" value="F:alpha-galactosidase activity"/>
    <property type="evidence" value="ECO:0007669"/>
    <property type="project" value="UniProtKB-EC"/>
</dbReference>
<keyword evidence="12" id="KW-1185">Reference proteome</keyword>
<comment type="catalytic activity">
    <reaction evidence="1 8">
        <text>Hydrolysis of terminal, non-reducing alpha-D-galactose residues in alpha-D-galactosides, including galactose oligosaccharides, galactomannans and galactolipids.</text>
        <dbReference type="EC" id="3.2.1.22"/>
    </reaction>
</comment>
<dbReference type="InterPro" id="IPR017853">
    <property type="entry name" value="GH"/>
</dbReference>
<evidence type="ECO:0000313" key="11">
    <source>
        <dbReference type="EMBL" id="KZT06785.1"/>
    </source>
</evidence>
<sequence>MLSTLFRAGYLAWAAAAVLAHDNGLALTPQMGWDTWNYYGCDISEDTILSAAQAFVKYDLPKYGYEYVVMDDCWQAAERNATTGAPVADPAKFPSGMKALADQIHSLGLKFGVYSSAGKYTCGGHFGSLGYEEIDAKAYAEWGADYLKYDNCYNEGQAGVPLLSYNRYANMSFALNATGRPILYSMCNWGEDGPWNFAPTIANSWRISGDIYDNYDRFDERCPCLSMIDCKLAGYHCAMTRIIDFAAPVGQKAGVNHWNDLDMLEVGNGGMTYDEYVTHFSMWAVLKSPLILGNDVTNMTNETLEIITNDAIIAVNQDANGSPAERMWKIPIASGGDLSLWSGSLVNDTYVIALLNTSPETQTANVSFTDVFIDEGPSYQNGTYAIYDLWQKDSSGVWGKDVGTYTTMIPDVVIGMHQVRVWKAAPVSMGSSRRRRDVGEL</sequence>
<dbReference type="PANTHER" id="PTHR11452">
    <property type="entry name" value="ALPHA-GALACTOSIDASE/ALPHA-N-ACETYLGALACTOSAMINIDASE"/>
    <property type="match status" value="1"/>
</dbReference>
<feature type="chain" id="PRO_5007857098" description="Alpha-galactosidase" evidence="9">
    <location>
        <begin position="21"/>
        <end position="441"/>
    </location>
</feature>
<dbReference type="FunCoup" id="A0A165ED95">
    <property type="interactions" value="162"/>
</dbReference>
<feature type="domain" description="Alpha galactosidase C-terminal" evidence="10">
    <location>
        <begin position="336"/>
        <end position="423"/>
    </location>
</feature>
<evidence type="ECO:0000256" key="6">
    <source>
        <dbReference type="ARBA" id="ARBA00023157"/>
    </source>
</evidence>
<evidence type="ECO:0000256" key="2">
    <source>
        <dbReference type="ARBA" id="ARBA00009743"/>
    </source>
</evidence>
<evidence type="ECO:0000256" key="8">
    <source>
        <dbReference type="RuleBase" id="RU361168"/>
    </source>
</evidence>
<gene>
    <name evidence="11" type="ORF">LAESUDRAFT_758967</name>
</gene>
<dbReference type="EC" id="3.2.1.22" evidence="3 8"/>
<dbReference type="InterPro" id="IPR002241">
    <property type="entry name" value="Glyco_hydro_27"/>
</dbReference>
<dbReference type="STRING" id="1314785.A0A165ED95"/>
<dbReference type="PROSITE" id="PS00512">
    <property type="entry name" value="ALPHA_GALACTOSIDASE"/>
    <property type="match status" value="1"/>
</dbReference>
<dbReference type="SUPFAM" id="SSF51445">
    <property type="entry name" value="(Trans)glycosidases"/>
    <property type="match status" value="1"/>
</dbReference>
<dbReference type="GO" id="GO:0005995">
    <property type="term" value="P:melibiose catabolic process"/>
    <property type="evidence" value="ECO:0007669"/>
    <property type="project" value="UniProtKB-ARBA"/>
</dbReference>
<evidence type="ECO:0000256" key="4">
    <source>
        <dbReference type="ARBA" id="ARBA00022729"/>
    </source>
</evidence>
<dbReference type="CDD" id="cd14792">
    <property type="entry name" value="GH27"/>
    <property type="match status" value="1"/>
</dbReference>
<dbReference type="InterPro" id="IPR013780">
    <property type="entry name" value="Glyco_hydro_b"/>
</dbReference>
<dbReference type="Gene3D" id="3.20.20.70">
    <property type="entry name" value="Aldolase class I"/>
    <property type="match status" value="1"/>
</dbReference>
<dbReference type="OrthoDB" id="5795902at2759"/>
<dbReference type="InParanoid" id="A0A165ED95"/>
<feature type="signal peptide" evidence="9">
    <location>
        <begin position="1"/>
        <end position="20"/>
    </location>
</feature>
<dbReference type="RefSeq" id="XP_040764525.1">
    <property type="nucleotide sequence ID" value="XM_040912524.1"/>
</dbReference>